<keyword evidence="2" id="KW-1185">Reference proteome</keyword>
<organism evidence="1 2">
    <name type="scientific">Rhizorhabdus histidinilytica</name>
    <dbReference type="NCBI Taxonomy" id="439228"/>
    <lineage>
        <taxon>Bacteria</taxon>
        <taxon>Pseudomonadati</taxon>
        <taxon>Pseudomonadota</taxon>
        <taxon>Alphaproteobacteria</taxon>
        <taxon>Sphingomonadales</taxon>
        <taxon>Sphingomonadaceae</taxon>
        <taxon>Rhizorhabdus</taxon>
    </lineage>
</organism>
<evidence type="ECO:0000313" key="2">
    <source>
        <dbReference type="Proteomes" id="UP000189818"/>
    </source>
</evidence>
<dbReference type="Proteomes" id="UP000189818">
    <property type="component" value="Unassembled WGS sequence"/>
</dbReference>
<evidence type="ECO:0008006" key="3">
    <source>
        <dbReference type="Google" id="ProtNLM"/>
    </source>
</evidence>
<dbReference type="STRING" id="439228.SAMN06295920_11490"/>
<evidence type="ECO:0000313" key="1">
    <source>
        <dbReference type="EMBL" id="SKC07488.1"/>
    </source>
</evidence>
<proteinExistence type="predicted"/>
<dbReference type="EMBL" id="FUYM01000014">
    <property type="protein sequence ID" value="SKC07488.1"/>
    <property type="molecule type" value="Genomic_DNA"/>
</dbReference>
<sequence length="492" mass="51975">MTLSSLALIRQTARAGDTLRAWHMFEAAGLLDSTQDDALSLRGRLLKDRALKSAGAERSALFDQAEAAYLAAAGDRRATYPLINAATIAFLNGKPDRARELAERTIALLDSGDHEPETSYWLGATRAEAELLLGRVSAGKAALEQAVAGTPAAWEDHAATLRQLRFVLDRMGEPTDILDHLRPPAGLHFSGLIGLPAEDEEIRAAIGAALDQIQPGFVFGALAAGADIVIAELAVARGAQLHVVLPTPIELFREESVAAFGAHWVERFDRLIETAEAIETLPDTGPLSEAAIVLGEEISMGLALRRARSLASEAVALRVRRSTDPASVSERVWRDRGLAHHDIVVPRSEARRDHPLAERSRCAILALAAPFPAGLPLPPGCTPRTVAGQMILCVDTLAAAVELALDILRASPGNRIGLDYRVAGPGADIPADAAELAMLLARAAPPSSVFAACPGALAIELHAPDRIFESAGEIVTPLGDIPVSMFPLAAAG</sequence>
<dbReference type="AlphaFoldDB" id="A0A1T5GGF4"/>
<dbReference type="Gene3D" id="1.25.40.10">
    <property type="entry name" value="Tetratricopeptide repeat domain"/>
    <property type="match status" value="1"/>
</dbReference>
<dbReference type="OrthoDB" id="2974768at2"/>
<dbReference type="InterPro" id="IPR046880">
    <property type="entry name" value="TPR-S"/>
</dbReference>
<dbReference type="InterPro" id="IPR011990">
    <property type="entry name" value="TPR-like_helical_dom_sf"/>
</dbReference>
<reference evidence="2" key="1">
    <citation type="submission" date="2017-02" db="EMBL/GenBank/DDBJ databases">
        <authorList>
            <person name="Varghese N."/>
            <person name="Submissions S."/>
        </authorList>
    </citation>
    <scope>NUCLEOTIDE SEQUENCE [LARGE SCALE GENOMIC DNA]</scope>
    <source>
        <strain evidence="2">UM2</strain>
    </source>
</reference>
<gene>
    <name evidence="1" type="ORF">SAMN06295920_11490</name>
</gene>
<protein>
    <recommendedName>
        <fullName evidence="3">DUF4071 domain-containing protein</fullName>
    </recommendedName>
</protein>
<accession>A0A1T5GGF4</accession>
<dbReference type="Pfam" id="PF20308">
    <property type="entry name" value="TPR-S"/>
    <property type="match status" value="1"/>
</dbReference>
<name>A0A1T5GGF4_9SPHN</name>